<keyword evidence="9" id="KW-1185">Reference proteome</keyword>
<evidence type="ECO:0000256" key="2">
    <source>
        <dbReference type="ARBA" id="ARBA00006333"/>
    </source>
</evidence>
<name>A0A8I2YZL2_9AGAM</name>
<comment type="similarity">
    <text evidence="2 6">Belongs to the terpene synthase family.</text>
</comment>
<evidence type="ECO:0000256" key="5">
    <source>
        <dbReference type="ARBA" id="ARBA00023239"/>
    </source>
</evidence>
<dbReference type="OrthoDB" id="6486656at2759"/>
<evidence type="ECO:0000256" key="3">
    <source>
        <dbReference type="ARBA" id="ARBA00022723"/>
    </source>
</evidence>
<proteinExistence type="inferred from homology"/>
<evidence type="ECO:0000313" key="9">
    <source>
        <dbReference type="Proteomes" id="UP000683000"/>
    </source>
</evidence>
<dbReference type="SFLD" id="SFLDS00005">
    <property type="entry name" value="Isoprenoid_Synthase_Type_I"/>
    <property type="match status" value="1"/>
</dbReference>
<reference evidence="8" key="1">
    <citation type="submission" date="2021-03" db="EMBL/GenBank/DDBJ databases">
        <title>Evolutionary innovations through gain and loss of genes in the ectomycorrhizal Boletales.</title>
        <authorList>
            <person name="Wu G."/>
            <person name="Miyauchi S."/>
            <person name="Morin E."/>
            <person name="Yang Z.-L."/>
            <person name="Xu J."/>
            <person name="Martin F.M."/>
        </authorList>
    </citation>
    <scope>NUCLEOTIDE SEQUENCE</scope>
    <source>
        <strain evidence="8">BR01</strain>
    </source>
</reference>
<gene>
    <name evidence="7" type="ORF">JVT61DRAFT_6386</name>
    <name evidence="8" type="ORF">JVT61DRAFT_8106</name>
</gene>
<dbReference type="EMBL" id="JAGFBS010000003">
    <property type="protein sequence ID" value="KAG6380027.1"/>
    <property type="molecule type" value="Genomic_DNA"/>
</dbReference>
<evidence type="ECO:0000256" key="4">
    <source>
        <dbReference type="ARBA" id="ARBA00022842"/>
    </source>
</evidence>
<dbReference type="EC" id="4.2.3.-" evidence="6"/>
<dbReference type="GO" id="GO:0046872">
    <property type="term" value="F:metal ion binding"/>
    <property type="evidence" value="ECO:0007669"/>
    <property type="project" value="UniProtKB-KW"/>
</dbReference>
<keyword evidence="5 6" id="KW-0456">Lyase</keyword>
<dbReference type="AlphaFoldDB" id="A0A8I2YZL2"/>
<accession>A0A8I2YZL2</accession>
<comment type="cofactor">
    <cofactor evidence="1 6">
        <name>Mg(2+)</name>
        <dbReference type="ChEBI" id="CHEBI:18420"/>
    </cofactor>
</comment>
<dbReference type="PANTHER" id="PTHR35201">
    <property type="entry name" value="TERPENE SYNTHASE"/>
    <property type="match status" value="1"/>
</dbReference>
<evidence type="ECO:0000313" key="7">
    <source>
        <dbReference type="EMBL" id="KAG6373712.1"/>
    </source>
</evidence>
<dbReference type="Pfam" id="PF19086">
    <property type="entry name" value="Terpene_syn_C_2"/>
    <property type="match status" value="1"/>
</dbReference>
<dbReference type="SFLD" id="SFLDG01020">
    <property type="entry name" value="Terpene_Cyclase_Like_2"/>
    <property type="match status" value="1"/>
</dbReference>
<dbReference type="EMBL" id="JAGFBS010000021">
    <property type="protein sequence ID" value="KAG6373712.1"/>
    <property type="molecule type" value="Genomic_DNA"/>
</dbReference>
<evidence type="ECO:0000256" key="1">
    <source>
        <dbReference type="ARBA" id="ARBA00001946"/>
    </source>
</evidence>
<keyword evidence="4 6" id="KW-0460">Magnesium</keyword>
<dbReference type="GO" id="GO:0010333">
    <property type="term" value="F:terpene synthase activity"/>
    <property type="evidence" value="ECO:0007669"/>
    <property type="project" value="InterPro"/>
</dbReference>
<dbReference type="Gene3D" id="1.10.600.10">
    <property type="entry name" value="Farnesyl Diphosphate Synthase"/>
    <property type="match status" value="1"/>
</dbReference>
<comment type="caution">
    <text evidence="8">The sequence shown here is derived from an EMBL/GenBank/DDBJ whole genome shotgun (WGS) entry which is preliminary data.</text>
</comment>
<sequence length="393" mass="44686">METYTLLFLSATIGVIIHFASHGVSALLARSRKNIVNGFAAEKEFVIEEDNHGYRPTKVFIPNTLARWPWPRRINPHYDTVKKESAAWTTSFGAFSPKAQHAFNLCDFTNGLEHARAGCDLMNLFFVIDEYSDVSVPSEVQKQKDAIMDALRNPHMPRPKGEWIGGEVARQFWELTTQNASEQSQKRFIKTFEEYLEAVVQQAVDRNGHRIRDIKSYIDVRRNTIGAKPSFALLELALDIPDEVISHPAIQDMSLAAIDMLCIGNDIVSYNLEQSRHDDGHNIVRIVMNELGTDVNGAILWVQDFHTQLEQKFHAAMAAVPEWDEPLTSQVKEYCDGLGHWVRANDDWSFESERYFGKRGLEIKEKRWISLMPKECKQGAPDIGPVLVDSSLL</sequence>
<dbReference type="PANTHER" id="PTHR35201:SF4">
    <property type="entry name" value="BETA-PINACENE SYNTHASE-RELATED"/>
    <property type="match status" value="1"/>
</dbReference>
<dbReference type="InterPro" id="IPR034686">
    <property type="entry name" value="Terpene_cyclase-like_2"/>
</dbReference>
<organism evidence="8 9">
    <name type="scientific">Boletus reticuloceps</name>
    <dbReference type="NCBI Taxonomy" id="495285"/>
    <lineage>
        <taxon>Eukaryota</taxon>
        <taxon>Fungi</taxon>
        <taxon>Dikarya</taxon>
        <taxon>Basidiomycota</taxon>
        <taxon>Agaricomycotina</taxon>
        <taxon>Agaricomycetes</taxon>
        <taxon>Agaricomycetidae</taxon>
        <taxon>Boletales</taxon>
        <taxon>Boletineae</taxon>
        <taxon>Boletaceae</taxon>
        <taxon>Boletoideae</taxon>
        <taxon>Boletus</taxon>
    </lineage>
</organism>
<dbReference type="GO" id="GO:0008299">
    <property type="term" value="P:isoprenoid biosynthetic process"/>
    <property type="evidence" value="ECO:0007669"/>
    <property type="project" value="UniProtKB-ARBA"/>
</dbReference>
<dbReference type="InterPro" id="IPR008949">
    <property type="entry name" value="Isoprenoid_synthase_dom_sf"/>
</dbReference>
<keyword evidence="3 6" id="KW-0479">Metal-binding</keyword>
<dbReference type="SUPFAM" id="SSF48576">
    <property type="entry name" value="Terpenoid synthases"/>
    <property type="match status" value="1"/>
</dbReference>
<evidence type="ECO:0000256" key="6">
    <source>
        <dbReference type="RuleBase" id="RU366034"/>
    </source>
</evidence>
<protein>
    <recommendedName>
        <fullName evidence="6">Terpene synthase</fullName>
        <ecNumber evidence="6">4.2.3.-</ecNumber>
    </recommendedName>
</protein>
<dbReference type="Proteomes" id="UP000683000">
    <property type="component" value="Unassembled WGS sequence"/>
</dbReference>
<evidence type="ECO:0000313" key="8">
    <source>
        <dbReference type="EMBL" id="KAG6380027.1"/>
    </source>
</evidence>